<dbReference type="Proteomes" id="UP000198836">
    <property type="component" value="Unassembled WGS sequence"/>
</dbReference>
<dbReference type="Pfam" id="PF16757">
    <property type="entry name" value="Fucosidase_C"/>
    <property type="match status" value="1"/>
</dbReference>
<dbReference type="SUPFAM" id="SSF51445">
    <property type="entry name" value="(Trans)glycosidases"/>
    <property type="match status" value="1"/>
</dbReference>
<dbReference type="AlphaFoldDB" id="A0A1I0T1J6"/>
<dbReference type="GO" id="GO:0005764">
    <property type="term" value="C:lysosome"/>
    <property type="evidence" value="ECO:0007669"/>
    <property type="project" value="TreeGrafter"/>
</dbReference>
<dbReference type="PIRSF" id="PIRSF001092">
    <property type="entry name" value="Alpha-L-fucosidase"/>
    <property type="match status" value="1"/>
</dbReference>
<evidence type="ECO:0000256" key="4">
    <source>
        <dbReference type="ARBA" id="ARBA00022729"/>
    </source>
</evidence>
<evidence type="ECO:0000256" key="6">
    <source>
        <dbReference type="ARBA" id="ARBA00023295"/>
    </source>
</evidence>
<sequence length="505" mass="58044">MRKKISIGIIAISMLLNAQAQQKNTSPEQGKFKPTDESLKQYQYPEWFRDAKFGIWSHWGPQAVPRQGDWYARGMYLQGNDQNKYHVAHYGPPSKFGYKDIIPLWKAEKWNPEQLMALYKKAGAKYFVSMGSHHDMFFLWNSKIHRWNSVKMGPKKDVVGLWQKAAKKEGLRFGISEHLAASFNWFQPSHGADKTGPFAGVPYDGHDPQYSDLYHLPADSSNIKEWLTNNPAWHKKWLTYVTELIDNYHPDLLYSDSKVPFEEYGRKMVAHYYNQDLAKNKGKLEAVYTPKEPSEGKWAQDVERGVLDSISPFPWQTDTSIGDWYYRTGQRYKSTNEIAQLLIDVVSKNGNLLINVVQTPEGDLEPDVIKIVTELGEWTKTYGEGIYATRPWKVYGEGPSTIKSNQKKGDFGGLADTRDYQATDIRYTTKGGNLFAFCMSMPEKEIKMELLGKNSKYLEKPIHSVTLLGSKEKLDWTQTDDALLIKKPKNYPAWAVTGFKIEFKK</sequence>
<dbReference type="STRING" id="332999.SAMN04488511_105121"/>
<evidence type="ECO:0000256" key="2">
    <source>
        <dbReference type="ARBA" id="ARBA00007951"/>
    </source>
</evidence>
<dbReference type="InterPro" id="IPR057739">
    <property type="entry name" value="Glyco_hydro_29_N"/>
</dbReference>
<evidence type="ECO:0000256" key="5">
    <source>
        <dbReference type="ARBA" id="ARBA00022801"/>
    </source>
</evidence>
<evidence type="ECO:0000256" key="7">
    <source>
        <dbReference type="SAM" id="SignalP"/>
    </source>
</evidence>
<dbReference type="GO" id="GO:0006004">
    <property type="term" value="P:fucose metabolic process"/>
    <property type="evidence" value="ECO:0007669"/>
    <property type="project" value="InterPro"/>
</dbReference>
<evidence type="ECO:0000256" key="1">
    <source>
        <dbReference type="ARBA" id="ARBA00004071"/>
    </source>
</evidence>
<feature type="domain" description="Glycoside hydrolase family 29 N-terminal" evidence="8">
    <location>
        <begin position="21"/>
        <end position="384"/>
    </location>
</feature>
<dbReference type="Gene3D" id="2.60.40.1180">
    <property type="entry name" value="Golgi alpha-mannosidase II"/>
    <property type="match status" value="1"/>
</dbReference>
<dbReference type="Pfam" id="PF01120">
    <property type="entry name" value="Alpha_L_fucos"/>
    <property type="match status" value="1"/>
</dbReference>
<keyword evidence="6" id="KW-0326">Glycosidase</keyword>
<protein>
    <recommendedName>
        <fullName evidence="3">alpha-L-fucosidase</fullName>
        <ecNumber evidence="3">3.2.1.51</ecNumber>
    </recommendedName>
</protein>
<dbReference type="OrthoDB" id="107551at2"/>
<comment type="similarity">
    <text evidence="2">Belongs to the glycosyl hydrolase 29 family.</text>
</comment>
<dbReference type="EC" id="3.2.1.51" evidence="3"/>
<dbReference type="SMART" id="SM00812">
    <property type="entry name" value="Alpha_L_fucos"/>
    <property type="match status" value="1"/>
</dbReference>
<dbReference type="EMBL" id="FOJM01000005">
    <property type="protein sequence ID" value="SFA45645.1"/>
    <property type="molecule type" value="Genomic_DNA"/>
</dbReference>
<keyword evidence="4 7" id="KW-0732">Signal</keyword>
<evidence type="ECO:0000313" key="11">
    <source>
        <dbReference type="Proteomes" id="UP000198836"/>
    </source>
</evidence>
<gene>
    <name evidence="10" type="ORF">SAMN04488511_105121</name>
</gene>
<organism evidence="10 11">
    <name type="scientific">Pedobacter suwonensis</name>
    <dbReference type="NCBI Taxonomy" id="332999"/>
    <lineage>
        <taxon>Bacteria</taxon>
        <taxon>Pseudomonadati</taxon>
        <taxon>Bacteroidota</taxon>
        <taxon>Sphingobacteriia</taxon>
        <taxon>Sphingobacteriales</taxon>
        <taxon>Sphingobacteriaceae</taxon>
        <taxon>Pedobacter</taxon>
    </lineage>
</organism>
<accession>A0A1I0T1J6</accession>
<dbReference type="InterPro" id="IPR031919">
    <property type="entry name" value="Fucosidase_C"/>
</dbReference>
<dbReference type="InterPro" id="IPR017853">
    <property type="entry name" value="GH"/>
</dbReference>
<dbReference type="InterPro" id="IPR016286">
    <property type="entry name" value="FUC_metazoa-typ"/>
</dbReference>
<name>A0A1I0T1J6_9SPHI</name>
<dbReference type="GO" id="GO:0004560">
    <property type="term" value="F:alpha-L-fucosidase activity"/>
    <property type="evidence" value="ECO:0007669"/>
    <property type="project" value="InterPro"/>
</dbReference>
<evidence type="ECO:0000259" key="9">
    <source>
        <dbReference type="Pfam" id="PF16757"/>
    </source>
</evidence>
<feature type="signal peptide" evidence="7">
    <location>
        <begin position="1"/>
        <end position="20"/>
    </location>
</feature>
<reference evidence="11" key="1">
    <citation type="submission" date="2016-10" db="EMBL/GenBank/DDBJ databases">
        <authorList>
            <person name="Varghese N."/>
            <person name="Submissions S."/>
        </authorList>
    </citation>
    <scope>NUCLEOTIDE SEQUENCE [LARGE SCALE GENOMIC DNA]</scope>
    <source>
        <strain evidence="11">DSM 18130</strain>
    </source>
</reference>
<evidence type="ECO:0000259" key="8">
    <source>
        <dbReference type="Pfam" id="PF01120"/>
    </source>
</evidence>
<dbReference type="Gene3D" id="3.20.20.80">
    <property type="entry name" value="Glycosidases"/>
    <property type="match status" value="1"/>
</dbReference>
<evidence type="ECO:0000313" key="10">
    <source>
        <dbReference type="EMBL" id="SFA45645.1"/>
    </source>
</evidence>
<dbReference type="RefSeq" id="WP_090982047.1">
    <property type="nucleotide sequence ID" value="NZ_FOJM01000005.1"/>
</dbReference>
<dbReference type="InterPro" id="IPR013780">
    <property type="entry name" value="Glyco_hydro_b"/>
</dbReference>
<feature type="domain" description="Alpha-L-fucosidase C-terminal" evidence="9">
    <location>
        <begin position="419"/>
        <end position="490"/>
    </location>
</feature>
<proteinExistence type="inferred from homology"/>
<keyword evidence="11" id="KW-1185">Reference proteome</keyword>
<dbReference type="PANTHER" id="PTHR10030">
    <property type="entry name" value="ALPHA-L-FUCOSIDASE"/>
    <property type="match status" value="1"/>
</dbReference>
<feature type="chain" id="PRO_5011549016" description="alpha-L-fucosidase" evidence="7">
    <location>
        <begin position="21"/>
        <end position="505"/>
    </location>
</feature>
<dbReference type="PANTHER" id="PTHR10030:SF37">
    <property type="entry name" value="ALPHA-L-FUCOSIDASE-RELATED"/>
    <property type="match status" value="1"/>
</dbReference>
<evidence type="ECO:0000256" key="3">
    <source>
        <dbReference type="ARBA" id="ARBA00012662"/>
    </source>
</evidence>
<keyword evidence="5" id="KW-0378">Hydrolase</keyword>
<dbReference type="InterPro" id="IPR000933">
    <property type="entry name" value="Glyco_hydro_29"/>
</dbReference>
<dbReference type="GO" id="GO:0016139">
    <property type="term" value="P:glycoside catabolic process"/>
    <property type="evidence" value="ECO:0007669"/>
    <property type="project" value="TreeGrafter"/>
</dbReference>
<comment type="function">
    <text evidence="1">Alpha-L-fucosidase is responsible for hydrolyzing the alpha-1,6-linked fucose joined to the reducing-end N-acetylglucosamine of the carbohydrate moieties of glycoproteins.</text>
</comment>